<dbReference type="EMBL" id="WFLM01000001">
    <property type="protein sequence ID" value="KAB8040393.1"/>
    <property type="molecule type" value="Genomic_DNA"/>
</dbReference>
<feature type="transmembrane region" description="Helical" evidence="1">
    <location>
        <begin position="65"/>
        <end position="85"/>
    </location>
</feature>
<reference evidence="3 4" key="1">
    <citation type="submission" date="2019-10" db="EMBL/GenBank/DDBJ databases">
        <title>New species of Slilvanegrellaceae.</title>
        <authorList>
            <person name="Pitt A."/>
            <person name="Hahn M.W."/>
        </authorList>
    </citation>
    <scope>NUCLEOTIDE SEQUENCE [LARGE SCALE GENOMIC DNA]</scope>
    <source>
        <strain evidence="3 4">SP-Ram-0.45-NSY-1</strain>
    </source>
</reference>
<keyword evidence="4" id="KW-1185">Reference proteome</keyword>
<proteinExistence type="predicted"/>
<dbReference type="GO" id="GO:0016020">
    <property type="term" value="C:membrane"/>
    <property type="evidence" value="ECO:0007669"/>
    <property type="project" value="TreeGrafter"/>
</dbReference>
<dbReference type="GO" id="GO:0008610">
    <property type="term" value="P:lipid biosynthetic process"/>
    <property type="evidence" value="ECO:0007669"/>
    <property type="project" value="UniProtKB-ARBA"/>
</dbReference>
<feature type="domain" description="Fatty acid desaturase" evidence="2">
    <location>
        <begin position="73"/>
        <end position="297"/>
    </location>
</feature>
<keyword evidence="1" id="KW-1133">Transmembrane helix</keyword>
<name>A0A6N6VV94_9BACT</name>
<dbReference type="InterPro" id="IPR005804">
    <property type="entry name" value="FA_desaturase_dom"/>
</dbReference>
<dbReference type="PANTHER" id="PTHR19353">
    <property type="entry name" value="FATTY ACID DESATURASE 2"/>
    <property type="match status" value="1"/>
</dbReference>
<dbReference type="Proteomes" id="UP000437748">
    <property type="component" value="Unassembled WGS sequence"/>
</dbReference>
<keyword evidence="1" id="KW-0812">Transmembrane</keyword>
<dbReference type="GO" id="GO:0016717">
    <property type="term" value="F:oxidoreductase activity, acting on paired donors, with oxidation of a pair of donors resulting in the reduction of molecular oxygen to two molecules of water"/>
    <property type="evidence" value="ECO:0007669"/>
    <property type="project" value="TreeGrafter"/>
</dbReference>
<dbReference type="InterPro" id="IPR012171">
    <property type="entry name" value="Fatty_acid_desaturase"/>
</dbReference>
<keyword evidence="1" id="KW-0472">Membrane</keyword>
<evidence type="ECO:0000313" key="3">
    <source>
        <dbReference type="EMBL" id="KAB8040393.1"/>
    </source>
</evidence>
<gene>
    <name evidence="3" type="ORF">GCL60_00315</name>
</gene>
<dbReference type="PANTHER" id="PTHR19353:SF19">
    <property type="entry name" value="DELTA(5) FATTY ACID DESATURASE C-RELATED"/>
    <property type="match status" value="1"/>
</dbReference>
<dbReference type="OrthoDB" id="9800167at2"/>
<evidence type="ECO:0000313" key="4">
    <source>
        <dbReference type="Proteomes" id="UP000437748"/>
    </source>
</evidence>
<dbReference type="Pfam" id="PF00487">
    <property type="entry name" value="FA_desaturase"/>
    <property type="match status" value="1"/>
</dbReference>
<dbReference type="RefSeq" id="WP_153417907.1">
    <property type="nucleotide sequence ID" value="NZ_WFLM01000001.1"/>
</dbReference>
<feature type="transmembrane region" description="Helical" evidence="1">
    <location>
        <begin position="216"/>
        <end position="233"/>
    </location>
</feature>
<accession>A0A6N6VV94</accession>
<dbReference type="AlphaFoldDB" id="A0A6N6VV94"/>
<comment type="caution">
    <text evidence="3">The sequence shown here is derived from an EMBL/GenBank/DDBJ whole genome shotgun (WGS) entry which is preliminary data.</text>
</comment>
<organism evidence="3 4">
    <name type="scientific">Silvanigrella paludirubra</name>
    <dbReference type="NCBI Taxonomy" id="2499159"/>
    <lineage>
        <taxon>Bacteria</taxon>
        <taxon>Pseudomonadati</taxon>
        <taxon>Bdellovibrionota</taxon>
        <taxon>Oligoflexia</taxon>
        <taxon>Silvanigrellales</taxon>
        <taxon>Silvanigrellaceae</taxon>
        <taxon>Silvanigrella</taxon>
    </lineage>
</organism>
<evidence type="ECO:0000259" key="2">
    <source>
        <dbReference type="Pfam" id="PF00487"/>
    </source>
</evidence>
<feature type="transmembrane region" description="Helical" evidence="1">
    <location>
        <begin position="192"/>
        <end position="210"/>
    </location>
</feature>
<sequence>MNEQNCSNAELEKNILHKNIKDISDTLNFIHSKEKIKYFKKLENPSSLFSTFLILYLWSGIFIGWYLTAGIHFLFFPISIVIISINQRTLRNILHDASHNNLYSNQKLNEYLSNFFAGYPLFEKTKYFRKSHLAHHRYLGIKNKDPDFVFINELDPTQKKSCYQIYIMAIRNKKWLKSSNFGNLYYFNYKEILEVFFWWFIFLVTLIYIFSLKKVIIFLILWFVSKATLYHFLKVFMEISDHAGLEINGIIKSTRSMPNKLSSMIFFPFGDNYHLTHHLLPKIPTIKLRKAHKILIEWDNYQKACFPKRYFFGRKSVIMNWVIHRKKSDFT</sequence>
<evidence type="ECO:0000256" key="1">
    <source>
        <dbReference type="SAM" id="Phobius"/>
    </source>
</evidence>
<protein>
    <recommendedName>
        <fullName evidence="2">Fatty acid desaturase domain-containing protein</fullName>
    </recommendedName>
</protein>